<gene>
    <name evidence="3" type="ORF">EVG20_g2511</name>
</gene>
<dbReference type="AlphaFoldDB" id="A0A4Y9Z9J7"/>
<dbReference type="InterPro" id="IPR058841">
    <property type="entry name" value="HTH_76"/>
</dbReference>
<accession>A0A4Y9Z9J7</accession>
<evidence type="ECO:0000259" key="1">
    <source>
        <dbReference type="Pfam" id="PF17733"/>
    </source>
</evidence>
<dbReference type="STRING" id="205917.A0A4Y9Z9J7"/>
<organism evidence="3 4">
    <name type="scientific">Dentipellis fragilis</name>
    <dbReference type="NCBI Taxonomy" id="205917"/>
    <lineage>
        <taxon>Eukaryota</taxon>
        <taxon>Fungi</taxon>
        <taxon>Dikarya</taxon>
        <taxon>Basidiomycota</taxon>
        <taxon>Agaricomycotina</taxon>
        <taxon>Agaricomycetes</taxon>
        <taxon>Russulales</taxon>
        <taxon>Hericiaceae</taxon>
        <taxon>Dentipellis</taxon>
    </lineage>
</organism>
<evidence type="ECO:0000259" key="2">
    <source>
        <dbReference type="Pfam" id="PF25871"/>
    </source>
</evidence>
<comment type="caution">
    <text evidence="3">The sequence shown here is derived from an EMBL/GenBank/DDBJ whole genome shotgun (WGS) entry which is preliminary data.</text>
</comment>
<name>A0A4Y9Z9J7_9AGAM</name>
<evidence type="ECO:0000313" key="4">
    <source>
        <dbReference type="Proteomes" id="UP000298327"/>
    </source>
</evidence>
<keyword evidence="4" id="KW-1185">Reference proteome</keyword>
<protein>
    <submittedName>
        <fullName evidence="3">Uncharacterized protein</fullName>
    </submittedName>
</protein>
<dbReference type="OrthoDB" id="9936937at2759"/>
<dbReference type="InterPro" id="IPR040554">
    <property type="entry name" value="KPWE_PEX14_dom"/>
</dbReference>
<dbReference type="EMBL" id="SEOQ01000099">
    <property type="protein sequence ID" value="TFY70488.1"/>
    <property type="molecule type" value="Genomic_DNA"/>
</dbReference>
<reference evidence="3 4" key="1">
    <citation type="submission" date="2019-02" db="EMBL/GenBank/DDBJ databases">
        <title>Genome sequencing of the rare red list fungi Dentipellis fragilis.</title>
        <authorList>
            <person name="Buettner E."/>
            <person name="Kellner H."/>
        </authorList>
    </citation>
    <scope>NUCLEOTIDE SEQUENCE [LARGE SCALE GENOMIC DNA]</scope>
    <source>
        <strain evidence="3 4">DSM 105465</strain>
    </source>
</reference>
<sequence length="168" mass="18292">MATISDATHLADPAKVYAEYQFGSDRVFQQGLSSILSSGTLNREEGESEEDVLRRAKLFYFKRITGYDVSEMDAKSAEQSLHPPQPEAAQVVTEEEPQHLTFSQLKELIEQGKTDEIPNNKKIPDALNVGPLLHFATSSELNIFLAGGSSFGGEGAAEEETLGNSITS</sequence>
<evidence type="ECO:0000313" key="3">
    <source>
        <dbReference type="EMBL" id="TFY70488.1"/>
    </source>
</evidence>
<dbReference type="Pfam" id="PF25871">
    <property type="entry name" value="HTH_76"/>
    <property type="match status" value="1"/>
</dbReference>
<dbReference type="Pfam" id="PF17733">
    <property type="entry name" value="KPWE_dom"/>
    <property type="match status" value="1"/>
</dbReference>
<proteinExistence type="predicted"/>
<feature type="domain" description="Peroxisomal membrane protein PEX14-like KPWE" evidence="1">
    <location>
        <begin position="97"/>
        <end position="130"/>
    </location>
</feature>
<dbReference type="Proteomes" id="UP000298327">
    <property type="component" value="Unassembled WGS sequence"/>
</dbReference>
<feature type="domain" description="PEX14-like helix-turn-helix" evidence="2">
    <location>
        <begin position="16"/>
        <end position="79"/>
    </location>
</feature>